<name>A0ABT0LB77_9GAMM</name>
<dbReference type="EMBL" id="JAKIKS010000027">
    <property type="protein sequence ID" value="MCL1124615.1"/>
    <property type="molecule type" value="Genomic_DNA"/>
</dbReference>
<evidence type="ECO:0000313" key="2">
    <source>
        <dbReference type="Proteomes" id="UP001203423"/>
    </source>
</evidence>
<comment type="caution">
    <text evidence="1">The sequence shown here is derived from an EMBL/GenBank/DDBJ whole genome shotgun (WGS) entry which is preliminary data.</text>
</comment>
<organism evidence="1 2">
    <name type="scientific">Shewanella surugensis</name>
    <dbReference type="NCBI Taxonomy" id="212020"/>
    <lineage>
        <taxon>Bacteria</taxon>
        <taxon>Pseudomonadati</taxon>
        <taxon>Pseudomonadota</taxon>
        <taxon>Gammaproteobacteria</taxon>
        <taxon>Alteromonadales</taxon>
        <taxon>Shewanellaceae</taxon>
        <taxon>Shewanella</taxon>
    </lineage>
</organism>
<sequence length="140" mass="16376">MTTNSRNTVALNWQYDWDSQYDITAGYYRYFNRFFSLFAGVDADTDIASHENRGLIGFYYLLPFDIGSLNWVDHRGNVRTQLSKPFQITDKLSLTTDFQYDSYSYSDWGVGLNYWLTRRVSFTVKYDSSYYGGAGISVRF</sequence>
<keyword evidence="2" id="KW-1185">Reference proteome</keyword>
<reference evidence="1 2" key="1">
    <citation type="submission" date="2022-01" db="EMBL/GenBank/DDBJ databases">
        <title>Whole genome-based taxonomy of the Shewanellaceae.</title>
        <authorList>
            <person name="Martin-Rodriguez A.J."/>
        </authorList>
    </citation>
    <scope>NUCLEOTIDE SEQUENCE [LARGE SCALE GENOMIC DNA]</scope>
    <source>
        <strain evidence="1 2">DSM 17177</strain>
    </source>
</reference>
<proteinExistence type="predicted"/>
<dbReference type="Proteomes" id="UP001203423">
    <property type="component" value="Unassembled WGS sequence"/>
</dbReference>
<evidence type="ECO:0008006" key="3">
    <source>
        <dbReference type="Google" id="ProtNLM"/>
    </source>
</evidence>
<accession>A0ABT0LB77</accession>
<gene>
    <name evidence="1" type="ORF">L2764_09030</name>
</gene>
<protein>
    <recommendedName>
        <fullName evidence="3">Autotransporter domain-containing protein</fullName>
    </recommendedName>
</protein>
<evidence type="ECO:0000313" key="1">
    <source>
        <dbReference type="EMBL" id="MCL1124615.1"/>
    </source>
</evidence>
<dbReference type="RefSeq" id="WP_248939892.1">
    <property type="nucleotide sequence ID" value="NZ_JAKIKS010000027.1"/>
</dbReference>